<evidence type="ECO:0000256" key="2">
    <source>
        <dbReference type="ARBA" id="ARBA00008707"/>
    </source>
</evidence>
<sequence>MARNPDDLENGSEPPTQNPKASATIGSVTTNLAQLLPTGTVFAFQSLLPSFSNHGTCHTANKYLTVALIGLCTLACCLFSFTDSYIGGKDGNTIYFGFATWQGLYIFDDDERDEFLKKPNANGNEATGASAKPDTSWLKKFAIRPRDIVHAAFSCLLFLSIAFADATVQECLLPSSRESTRDFLVNLPLGFVFSSSVVFMIFPTTRKGIGYSGTLPRPLNLNPRSENH</sequence>
<dbReference type="STRING" id="4432.A0A1U8Q938"/>
<dbReference type="GO" id="GO:0016020">
    <property type="term" value="C:membrane"/>
    <property type="evidence" value="ECO:0007669"/>
    <property type="project" value="UniProtKB-SubCell"/>
</dbReference>
<reference evidence="9" key="1">
    <citation type="submission" date="2025-08" db="UniProtKB">
        <authorList>
            <consortium name="RefSeq"/>
        </authorList>
    </citation>
    <scope>IDENTIFICATION</scope>
</reference>
<keyword evidence="3 7" id="KW-0812">Transmembrane</keyword>
<dbReference type="RefSeq" id="XP_019055289.1">
    <property type="nucleotide sequence ID" value="XM_019199744.1"/>
</dbReference>
<organism evidence="8 9">
    <name type="scientific">Nelumbo nucifera</name>
    <name type="common">Sacred lotus</name>
    <dbReference type="NCBI Taxonomy" id="4432"/>
    <lineage>
        <taxon>Eukaryota</taxon>
        <taxon>Viridiplantae</taxon>
        <taxon>Streptophyta</taxon>
        <taxon>Embryophyta</taxon>
        <taxon>Tracheophyta</taxon>
        <taxon>Spermatophyta</taxon>
        <taxon>Magnoliopsida</taxon>
        <taxon>Proteales</taxon>
        <taxon>Nelumbonaceae</taxon>
        <taxon>Nelumbo</taxon>
    </lineage>
</organism>
<feature type="transmembrane region" description="Helical" evidence="7">
    <location>
        <begin position="148"/>
        <end position="168"/>
    </location>
</feature>
<feature type="compositionally biased region" description="Polar residues" evidence="6">
    <location>
        <begin position="13"/>
        <end position="23"/>
    </location>
</feature>
<evidence type="ECO:0000256" key="5">
    <source>
        <dbReference type="ARBA" id="ARBA00023136"/>
    </source>
</evidence>
<proteinExistence type="inferred from homology"/>
<evidence type="ECO:0000313" key="8">
    <source>
        <dbReference type="Proteomes" id="UP000189703"/>
    </source>
</evidence>
<dbReference type="Proteomes" id="UP000189703">
    <property type="component" value="Unplaced"/>
</dbReference>
<comment type="subcellular location">
    <subcellularLocation>
        <location evidence="1">Membrane</location>
        <topology evidence="1">Multi-pass membrane protein</topology>
    </subcellularLocation>
</comment>
<dbReference type="GO" id="GO:0005737">
    <property type="term" value="C:cytoplasm"/>
    <property type="evidence" value="ECO:0007669"/>
    <property type="project" value="UniProtKB-ARBA"/>
</dbReference>
<dbReference type="AlphaFoldDB" id="A0A1U8Q938"/>
<dbReference type="GO" id="GO:0010256">
    <property type="term" value="P:endomembrane system organization"/>
    <property type="evidence" value="ECO:0000318"/>
    <property type="project" value="GO_Central"/>
</dbReference>
<evidence type="ECO:0000256" key="4">
    <source>
        <dbReference type="ARBA" id="ARBA00022989"/>
    </source>
</evidence>
<dbReference type="PANTHER" id="PTHR31621">
    <property type="entry name" value="PROTEIN DMP3"/>
    <property type="match status" value="1"/>
</dbReference>
<keyword evidence="8" id="KW-1185">Reference proteome</keyword>
<feature type="region of interest" description="Disordered" evidence="6">
    <location>
        <begin position="1"/>
        <end position="23"/>
    </location>
</feature>
<accession>A0A1U8Q938</accession>
<protein>
    <submittedName>
        <fullName evidence="9">Uncharacterized protein LOC109115554</fullName>
    </submittedName>
</protein>
<evidence type="ECO:0000313" key="9">
    <source>
        <dbReference type="RefSeq" id="XP_019055289.1"/>
    </source>
</evidence>
<dbReference type="KEGG" id="nnu:109115554"/>
<keyword evidence="4 7" id="KW-1133">Transmembrane helix</keyword>
<dbReference type="PANTHER" id="PTHR31621:SF5">
    <property type="entry name" value="PROTEIN DMP10"/>
    <property type="match status" value="1"/>
</dbReference>
<keyword evidence="5 7" id="KW-0472">Membrane</keyword>
<gene>
    <name evidence="9" type="primary">LOC109115554</name>
</gene>
<dbReference type="OMA" id="GFYPFNY"/>
<dbReference type="GeneID" id="109115554"/>
<dbReference type="Pfam" id="PF05078">
    <property type="entry name" value="DUF679"/>
    <property type="match status" value="1"/>
</dbReference>
<feature type="transmembrane region" description="Helical" evidence="7">
    <location>
        <begin position="183"/>
        <end position="202"/>
    </location>
</feature>
<comment type="similarity">
    <text evidence="2">Belongs to the plant DMP1 protein family.</text>
</comment>
<dbReference type="InterPro" id="IPR007770">
    <property type="entry name" value="DMP"/>
</dbReference>
<evidence type="ECO:0000256" key="6">
    <source>
        <dbReference type="SAM" id="MobiDB-lite"/>
    </source>
</evidence>
<name>A0A1U8Q938_NELNU</name>
<feature type="transmembrane region" description="Helical" evidence="7">
    <location>
        <begin position="63"/>
        <end position="81"/>
    </location>
</feature>
<dbReference type="OrthoDB" id="657601at2759"/>
<evidence type="ECO:0000256" key="3">
    <source>
        <dbReference type="ARBA" id="ARBA00022692"/>
    </source>
</evidence>
<evidence type="ECO:0000256" key="7">
    <source>
        <dbReference type="SAM" id="Phobius"/>
    </source>
</evidence>
<evidence type="ECO:0000256" key="1">
    <source>
        <dbReference type="ARBA" id="ARBA00004141"/>
    </source>
</evidence>